<dbReference type="EMBL" id="JBHLTW010000003">
    <property type="protein sequence ID" value="MFC0594723.1"/>
    <property type="molecule type" value="Genomic_DNA"/>
</dbReference>
<sequence length="124" mass="13992">MVATFSLVAQDPDTGDLGVAVASKRVDDHPEPIEELFRLLALHRLLFERPKAKRPLREEEVRWLQGVLKGLGLYGGEVHGRFDPETERAFLALVGMENLEERYQGGPEVDEATLAYLKGRYGWS</sequence>
<organism evidence="2 3">
    <name type="scientific">Thermus composti</name>
    <dbReference type="NCBI Taxonomy" id="532059"/>
    <lineage>
        <taxon>Bacteria</taxon>
        <taxon>Thermotogati</taxon>
        <taxon>Deinococcota</taxon>
        <taxon>Deinococci</taxon>
        <taxon>Thermales</taxon>
        <taxon>Thermaceae</taxon>
        <taxon>Thermus</taxon>
    </lineage>
</organism>
<dbReference type="RefSeq" id="WP_371863157.1">
    <property type="nucleotide sequence ID" value="NZ_BMPJ01000014.1"/>
</dbReference>
<dbReference type="Pfam" id="PF08823">
    <property type="entry name" value="PG_binding_2"/>
    <property type="match status" value="1"/>
</dbReference>
<dbReference type="InterPro" id="IPR036366">
    <property type="entry name" value="PGBDSf"/>
</dbReference>
<dbReference type="SUPFAM" id="SSF47090">
    <property type="entry name" value="PGBD-like"/>
    <property type="match status" value="1"/>
</dbReference>
<accession>A0ABV6PXZ6</accession>
<keyword evidence="3" id="KW-1185">Reference proteome</keyword>
<reference evidence="2 3" key="1">
    <citation type="submission" date="2024-09" db="EMBL/GenBank/DDBJ databases">
        <authorList>
            <person name="Sun Q."/>
            <person name="Mori K."/>
        </authorList>
    </citation>
    <scope>NUCLEOTIDE SEQUENCE [LARGE SCALE GENOMIC DNA]</scope>
    <source>
        <strain evidence="2 3">NCAIM B.02340</strain>
    </source>
</reference>
<dbReference type="Proteomes" id="UP001589830">
    <property type="component" value="Unassembled WGS sequence"/>
</dbReference>
<evidence type="ECO:0000313" key="2">
    <source>
        <dbReference type="EMBL" id="MFC0594723.1"/>
    </source>
</evidence>
<feature type="domain" description="Putative peptidoglycan binding" evidence="1">
    <location>
        <begin position="48"/>
        <end position="117"/>
    </location>
</feature>
<dbReference type="InterPro" id="IPR036365">
    <property type="entry name" value="PGBD-like_sf"/>
</dbReference>
<evidence type="ECO:0000313" key="3">
    <source>
        <dbReference type="Proteomes" id="UP001589830"/>
    </source>
</evidence>
<proteinExistence type="predicted"/>
<comment type="caution">
    <text evidence="2">The sequence shown here is derived from an EMBL/GenBank/DDBJ whole genome shotgun (WGS) entry which is preliminary data.</text>
</comment>
<protein>
    <submittedName>
        <fullName evidence="2">Peptidoglycan binding domain-containing protein</fullName>
    </submittedName>
</protein>
<dbReference type="Gene3D" id="1.10.101.10">
    <property type="entry name" value="PGBD-like superfamily/PGBD"/>
    <property type="match status" value="1"/>
</dbReference>
<gene>
    <name evidence="2" type="ORF">ACFFFP_00740</name>
</gene>
<name>A0ABV6PXZ6_9DEIN</name>
<dbReference type="InterPro" id="IPR014927">
    <property type="entry name" value="PG-bd_2"/>
</dbReference>
<evidence type="ECO:0000259" key="1">
    <source>
        <dbReference type="Pfam" id="PF08823"/>
    </source>
</evidence>